<sequence>MNNQSQRCGFISSITGLWASEECSASMPSVCKRKKFWVLEKEKDTPKQHGTCPKGWLYFNYKCLLVKIPKDPSGGKNWTSAQSFCVEEGGTLVAIENEVEQAFITMNLFGQTTNVWIGLQNDDYEKWLNGKPVAYSNWSPFDIINIPSHNTTKVEKHIPLCALLSSNPNFHFTGKWYFEDCGKEHYGFVCEKMQDTSGHSVNTSDLYPIPNTLEYGNRTYKIISANMTWYTAIKTCLMHGAELVSITDQYHQSFLTVMLNRLGRAHWIGLFTADNDLNFDWSDGTKSSFTFWKDEESSFLGNCVFADTNGRWSSTACESFLQGAICHVPPEIRPFGYPELCSETSIPWIKFKRNCYSFSTVLDSMTFEAAHEFCKKEGSNLLTIKDEAENSFLLEELFAFGSSVQTVWLNAQFDDDNKTIKWFDGTPTDQSNWGIRKPKMDHIKPHLCVALRIPKGVWQLSPCQEKKGVICKMEADVHVVKEHPEKGPSHSIVPLAVAVTLIVTLVISILSFCIYKHSSGIFRRLAGFGNPYYPTTNFSTVHLEENILISDLEKNDH</sequence>
<keyword evidence="1" id="KW-0430">Lectin</keyword>
<gene>
    <name evidence="5" type="ORF">mRhiFer1_013100</name>
</gene>
<dbReference type="Pfam" id="PF00059">
    <property type="entry name" value="Lectin_C"/>
    <property type="match status" value="3"/>
</dbReference>
<dbReference type="Gene3D" id="3.10.100.10">
    <property type="entry name" value="Mannose-Binding Protein A, subunit A"/>
    <property type="match status" value="3"/>
</dbReference>
<dbReference type="InterPro" id="IPR001304">
    <property type="entry name" value="C-type_lectin-like"/>
</dbReference>
<dbReference type="CDD" id="cd00037">
    <property type="entry name" value="CLECT"/>
    <property type="match status" value="3"/>
</dbReference>
<dbReference type="InterPro" id="IPR018378">
    <property type="entry name" value="C-type_lectin_CS"/>
</dbReference>
<feature type="domain" description="C-type lectin" evidence="4">
    <location>
        <begin position="351"/>
        <end position="472"/>
    </location>
</feature>
<keyword evidence="3" id="KW-0472">Membrane</keyword>
<dbReference type="PROSITE" id="PS50041">
    <property type="entry name" value="C_TYPE_LECTIN_2"/>
    <property type="match status" value="3"/>
</dbReference>
<dbReference type="InterPro" id="IPR016186">
    <property type="entry name" value="C-type_lectin-like/link_sf"/>
</dbReference>
<dbReference type="FunFam" id="3.10.100.10:FF:000038">
    <property type="entry name" value="Secretory phospholipase A2 receptor"/>
    <property type="match status" value="1"/>
</dbReference>
<evidence type="ECO:0000256" key="1">
    <source>
        <dbReference type="ARBA" id="ARBA00022734"/>
    </source>
</evidence>
<dbReference type="Proteomes" id="UP000585614">
    <property type="component" value="Unassembled WGS sequence"/>
</dbReference>
<evidence type="ECO:0000256" key="3">
    <source>
        <dbReference type="SAM" id="Phobius"/>
    </source>
</evidence>
<keyword evidence="3" id="KW-1133">Transmembrane helix</keyword>
<dbReference type="EMBL" id="JACAGC010000006">
    <property type="protein sequence ID" value="KAF6361992.1"/>
    <property type="molecule type" value="Genomic_DNA"/>
</dbReference>
<keyword evidence="5" id="KW-0675">Receptor</keyword>
<protein>
    <submittedName>
        <fullName evidence="5">Phospholipase A2 receptor 1</fullName>
    </submittedName>
</protein>
<dbReference type="PROSITE" id="PS00615">
    <property type="entry name" value="C_TYPE_LECTIN_1"/>
    <property type="match status" value="2"/>
</dbReference>
<accession>A0A7J7YJ95</accession>
<comment type="caution">
    <text evidence="5">The sequence shown here is derived from an EMBL/GenBank/DDBJ whole genome shotgun (WGS) entry which is preliminary data.</text>
</comment>
<name>A0A7J7YJ95_RHIFE</name>
<dbReference type="SUPFAM" id="SSF56436">
    <property type="entry name" value="C-type lectin-like"/>
    <property type="match status" value="3"/>
</dbReference>
<dbReference type="PANTHER" id="PTHR22803">
    <property type="entry name" value="MANNOSE, PHOSPHOLIPASE, LECTIN RECEPTOR RELATED"/>
    <property type="match status" value="1"/>
</dbReference>
<organism evidence="5 6">
    <name type="scientific">Rhinolophus ferrumequinum</name>
    <name type="common">Greater horseshoe bat</name>
    <dbReference type="NCBI Taxonomy" id="59479"/>
    <lineage>
        <taxon>Eukaryota</taxon>
        <taxon>Metazoa</taxon>
        <taxon>Chordata</taxon>
        <taxon>Craniata</taxon>
        <taxon>Vertebrata</taxon>
        <taxon>Euteleostomi</taxon>
        <taxon>Mammalia</taxon>
        <taxon>Eutheria</taxon>
        <taxon>Laurasiatheria</taxon>
        <taxon>Chiroptera</taxon>
        <taxon>Yinpterochiroptera</taxon>
        <taxon>Rhinolophoidea</taxon>
        <taxon>Rhinolophidae</taxon>
        <taxon>Rhinolophinae</taxon>
        <taxon>Rhinolophus</taxon>
    </lineage>
</organism>
<dbReference type="GO" id="GO:0030246">
    <property type="term" value="F:carbohydrate binding"/>
    <property type="evidence" value="ECO:0007669"/>
    <property type="project" value="UniProtKB-KW"/>
</dbReference>
<dbReference type="AlphaFoldDB" id="A0A7J7YJ95"/>
<evidence type="ECO:0000259" key="4">
    <source>
        <dbReference type="PROSITE" id="PS50041"/>
    </source>
</evidence>
<dbReference type="InterPro" id="IPR050111">
    <property type="entry name" value="C-type_lectin/snaclec_domain"/>
</dbReference>
<feature type="domain" description="C-type lectin" evidence="4">
    <location>
        <begin position="215"/>
        <end position="318"/>
    </location>
</feature>
<proteinExistence type="predicted"/>
<dbReference type="FunFam" id="3.10.100.10:FF:000046">
    <property type="entry name" value="Secretory phospholipase A2 receptor"/>
    <property type="match status" value="1"/>
</dbReference>
<evidence type="ECO:0000256" key="2">
    <source>
        <dbReference type="ARBA" id="ARBA00023157"/>
    </source>
</evidence>
<feature type="domain" description="C-type lectin" evidence="4">
    <location>
        <begin position="59"/>
        <end position="184"/>
    </location>
</feature>
<dbReference type="FunFam" id="3.10.100.10:FF:000040">
    <property type="entry name" value="Secretory phospholipase A2 receptor"/>
    <property type="match status" value="1"/>
</dbReference>
<feature type="transmembrane region" description="Helical" evidence="3">
    <location>
        <begin position="492"/>
        <end position="515"/>
    </location>
</feature>
<keyword evidence="2" id="KW-1015">Disulfide bond</keyword>
<dbReference type="InterPro" id="IPR016187">
    <property type="entry name" value="CTDL_fold"/>
</dbReference>
<evidence type="ECO:0000313" key="6">
    <source>
        <dbReference type="Proteomes" id="UP000585614"/>
    </source>
</evidence>
<evidence type="ECO:0000313" key="5">
    <source>
        <dbReference type="EMBL" id="KAF6361992.1"/>
    </source>
</evidence>
<reference evidence="5 6" key="1">
    <citation type="journal article" date="2020" name="Nature">
        <title>Six reference-quality genomes reveal evolution of bat adaptations.</title>
        <authorList>
            <person name="Jebb D."/>
            <person name="Huang Z."/>
            <person name="Pippel M."/>
            <person name="Hughes G.M."/>
            <person name="Lavrichenko K."/>
            <person name="Devanna P."/>
            <person name="Winkler S."/>
            <person name="Jermiin L.S."/>
            <person name="Skirmuntt E.C."/>
            <person name="Katzourakis A."/>
            <person name="Burkitt-Gray L."/>
            <person name="Ray D.A."/>
            <person name="Sullivan K.A.M."/>
            <person name="Roscito J.G."/>
            <person name="Kirilenko B.M."/>
            <person name="Davalos L.M."/>
            <person name="Corthals A.P."/>
            <person name="Power M.L."/>
            <person name="Jones G."/>
            <person name="Ransome R.D."/>
            <person name="Dechmann D.K.N."/>
            <person name="Locatelli A.G."/>
            <person name="Puechmaille S.J."/>
            <person name="Fedrigo O."/>
            <person name="Jarvis E.D."/>
            <person name="Hiller M."/>
            <person name="Vernes S.C."/>
            <person name="Myers E.W."/>
            <person name="Teeling E.C."/>
        </authorList>
    </citation>
    <scope>NUCLEOTIDE SEQUENCE [LARGE SCALE GENOMIC DNA]</scope>
    <source>
        <strain evidence="5">MRhiFer1</strain>
        <tissue evidence="5">Lung</tissue>
    </source>
</reference>
<keyword evidence="3" id="KW-0812">Transmembrane</keyword>
<dbReference type="SMART" id="SM00034">
    <property type="entry name" value="CLECT"/>
    <property type="match status" value="3"/>
</dbReference>